<organism evidence="4 5">
    <name type="scientific">[Clostridium] cellulosi</name>
    <dbReference type="NCBI Taxonomy" id="29343"/>
    <lineage>
        <taxon>Bacteria</taxon>
        <taxon>Bacillati</taxon>
        <taxon>Bacillota</taxon>
        <taxon>Clostridia</taxon>
        <taxon>Eubacteriales</taxon>
        <taxon>Oscillospiraceae</taxon>
        <taxon>Oscillospiraceae incertae sedis</taxon>
    </lineage>
</organism>
<keyword evidence="2" id="KW-0653">Protein transport</keyword>
<evidence type="ECO:0000256" key="2">
    <source>
        <dbReference type="ARBA" id="ARBA00022927"/>
    </source>
</evidence>
<dbReference type="HOGENOM" id="CLU_1203106_0_0_9"/>
<keyword evidence="1" id="KW-0813">Transport</keyword>
<keyword evidence="5" id="KW-1185">Reference proteome</keyword>
<dbReference type="EMBL" id="LM995447">
    <property type="protein sequence ID" value="CDZ23496.1"/>
    <property type="molecule type" value="Genomic_DNA"/>
</dbReference>
<proteinExistence type="predicted"/>
<dbReference type="GO" id="GO:0015031">
    <property type="term" value="P:protein transport"/>
    <property type="evidence" value="ECO:0007669"/>
    <property type="project" value="UniProtKB-KW"/>
</dbReference>
<dbReference type="GO" id="GO:0005829">
    <property type="term" value="C:cytosol"/>
    <property type="evidence" value="ECO:0007669"/>
    <property type="project" value="TreeGrafter"/>
</dbReference>
<evidence type="ECO:0000313" key="4">
    <source>
        <dbReference type="EMBL" id="CDZ23496.1"/>
    </source>
</evidence>
<name>A0A078KIT6_9FIRM</name>
<dbReference type="PANTHER" id="PTHR34982:SF1">
    <property type="entry name" value="FLAGELLAR ASSEMBLY PROTEIN FLIH"/>
    <property type="match status" value="1"/>
</dbReference>
<dbReference type="PATRIC" id="fig|29343.3.peg.373"/>
<reference evidence="5" key="1">
    <citation type="submission" date="2014-07" db="EMBL/GenBank/DDBJ databases">
        <authorList>
            <person name="Wibberg D."/>
        </authorList>
    </citation>
    <scope>NUCLEOTIDE SEQUENCE [LARGE SCALE GENOMIC DNA]</scope>
    <source>
        <strain evidence="5">DG5</strain>
    </source>
</reference>
<protein>
    <recommendedName>
        <fullName evidence="6">Flagellar assembly protein FliH/Type III secretion system HrpE domain-containing protein</fullName>
    </recommendedName>
</protein>
<dbReference type="OrthoDB" id="1805933at2"/>
<dbReference type="KEGG" id="ccel:CCDG5_0357"/>
<feature type="coiled-coil region" evidence="3">
    <location>
        <begin position="163"/>
        <end position="190"/>
    </location>
</feature>
<dbReference type="PANTHER" id="PTHR34982">
    <property type="entry name" value="YOP PROTEINS TRANSLOCATION PROTEIN L"/>
    <property type="match status" value="1"/>
</dbReference>
<dbReference type="InterPro" id="IPR051472">
    <property type="entry name" value="T3SS_Stator/FliH"/>
</dbReference>
<accession>A0A078KIT6</accession>
<sequence>MSEVSENHRILRQDKSGDYYWVKTGKAQHLHNKMLEAEKIMKNSLKRSQEIISKVEEEAKSLINDATKNGFDKGYSEGYSKGLSEGKTIPVENKRPLADELKKLKERLPDCYNVEMPKNELLDKAFELTKKIISIELKTNSEAFFGLYYKAAQHFSNVDKATIKASSRNCREIEKNIDKYKNAIDGLNEINTVELDCDDDYCVLETSLGTIETTASVQFERAKSIINPEF</sequence>
<dbReference type="STRING" id="29343.CCDG5_0357"/>
<keyword evidence="3" id="KW-0175">Coiled coil</keyword>
<dbReference type="Proteomes" id="UP000032431">
    <property type="component" value="Chromosome I"/>
</dbReference>
<gene>
    <name evidence="4" type="ORF">CCDG5_0357</name>
</gene>
<evidence type="ECO:0000313" key="5">
    <source>
        <dbReference type="Proteomes" id="UP000032431"/>
    </source>
</evidence>
<evidence type="ECO:0008006" key="6">
    <source>
        <dbReference type="Google" id="ProtNLM"/>
    </source>
</evidence>
<evidence type="ECO:0000256" key="1">
    <source>
        <dbReference type="ARBA" id="ARBA00022448"/>
    </source>
</evidence>
<dbReference type="AlphaFoldDB" id="A0A078KIT6"/>
<evidence type="ECO:0000256" key="3">
    <source>
        <dbReference type="SAM" id="Coils"/>
    </source>
</evidence>